<evidence type="ECO:0000313" key="2">
    <source>
        <dbReference type="EMBL" id="MPD06857.1"/>
    </source>
</evidence>
<reference evidence="2 3" key="1">
    <citation type="submission" date="2019-05" db="EMBL/GenBank/DDBJ databases">
        <title>Another draft genome of Portunus trituberculatus and its Hox gene families provides insights of decapod evolution.</title>
        <authorList>
            <person name="Jeong J.-H."/>
            <person name="Song I."/>
            <person name="Kim S."/>
            <person name="Choi T."/>
            <person name="Kim D."/>
            <person name="Ryu S."/>
            <person name="Kim W."/>
        </authorList>
    </citation>
    <scope>NUCLEOTIDE SEQUENCE [LARGE SCALE GENOMIC DNA]</scope>
    <source>
        <tissue evidence="2">Muscle</tissue>
    </source>
</reference>
<dbReference type="AlphaFoldDB" id="A0A5B7KJ49"/>
<name>A0A5B7KJ49_PORTR</name>
<sequence>MREIADQGVRNSYIQQKQITVTLLIVLIFFFAFWMPYIVYSMSLVFLGEERVDPVFNPIVSERERGRERDAR</sequence>
<dbReference type="Proteomes" id="UP000324222">
    <property type="component" value="Unassembled WGS sequence"/>
</dbReference>
<gene>
    <name evidence="2" type="ORF">E2C01_102688</name>
</gene>
<proteinExistence type="predicted"/>
<comment type="caution">
    <text evidence="2">The sequence shown here is derived from an EMBL/GenBank/DDBJ whole genome shotgun (WGS) entry which is preliminary data.</text>
</comment>
<evidence type="ECO:0000313" key="3">
    <source>
        <dbReference type="Proteomes" id="UP000324222"/>
    </source>
</evidence>
<keyword evidence="1" id="KW-0812">Transmembrane</keyword>
<organism evidence="2 3">
    <name type="scientific">Portunus trituberculatus</name>
    <name type="common">Swimming crab</name>
    <name type="synonym">Neptunus trituberculatus</name>
    <dbReference type="NCBI Taxonomy" id="210409"/>
    <lineage>
        <taxon>Eukaryota</taxon>
        <taxon>Metazoa</taxon>
        <taxon>Ecdysozoa</taxon>
        <taxon>Arthropoda</taxon>
        <taxon>Crustacea</taxon>
        <taxon>Multicrustacea</taxon>
        <taxon>Malacostraca</taxon>
        <taxon>Eumalacostraca</taxon>
        <taxon>Eucarida</taxon>
        <taxon>Decapoda</taxon>
        <taxon>Pleocyemata</taxon>
        <taxon>Brachyura</taxon>
        <taxon>Eubrachyura</taxon>
        <taxon>Portunoidea</taxon>
        <taxon>Portunidae</taxon>
        <taxon>Portuninae</taxon>
        <taxon>Portunus</taxon>
    </lineage>
</organism>
<evidence type="ECO:0000256" key="1">
    <source>
        <dbReference type="SAM" id="Phobius"/>
    </source>
</evidence>
<protein>
    <submittedName>
        <fullName evidence="2">Uncharacterized protein</fullName>
    </submittedName>
</protein>
<keyword evidence="1" id="KW-1133">Transmembrane helix</keyword>
<dbReference type="EMBL" id="VSRR010153351">
    <property type="protein sequence ID" value="MPD06857.1"/>
    <property type="molecule type" value="Genomic_DNA"/>
</dbReference>
<dbReference type="CDD" id="cd00637">
    <property type="entry name" value="7tm_classA_rhodopsin-like"/>
    <property type="match status" value="1"/>
</dbReference>
<dbReference type="SUPFAM" id="SSF81321">
    <property type="entry name" value="Family A G protein-coupled receptor-like"/>
    <property type="match status" value="1"/>
</dbReference>
<accession>A0A5B7KJ49</accession>
<keyword evidence="1" id="KW-0472">Membrane</keyword>
<feature type="transmembrane region" description="Helical" evidence="1">
    <location>
        <begin position="21"/>
        <end position="40"/>
    </location>
</feature>
<keyword evidence="3" id="KW-1185">Reference proteome</keyword>
<dbReference type="OrthoDB" id="10034726at2759"/>
<dbReference type="Gene3D" id="1.20.1070.10">
    <property type="entry name" value="Rhodopsin 7-helix transmembrane proteins"/>
    <property type="match status" value="1"/>
</dbReference>